<evidence type="ECO:0008006" key="2">
    <source>
        <dbReference type="Google" id="ProtNLM"/>
    </source>
</evidence>
<evidence type="ECO:0000313" key="1">
    <source>
        <dbReference type="EMBL" id="CAA9369909.1"/>
    </source>
</evidence>
<dbReference type="SUPFAM" id="SSF109854">
    <property type="entry name" value="DinB/YfiT-like putative metalloenzymes"/>
    <property type="match status" value="1"/>
</dbReference>
<proteinExistence type="predicted"/>
<name>A0A6J4MVE5_9ACTN</name>
<gene>
    <name evidence="1" type="ORF">AVDCRST_MAG21-635</name>
</gene>
<protein>
    <recommendedName>
        <fullName evidence="2">Mini-circle protein</fullName>
    </recommendedName>
</protein>
<dbReference type="EMBL" id="CADCUL010000076">
    <property type="protein sequence ID" value="CAA9369909.1"/>
    <property type="molecule type" value="Genomic_DNA"/>
</dbReference>
<dbReference type="InterPro" id="IPR034660">
    <property type="entry name" value="DinB/YfiT-like"/>
</dbReference>
<dbReference type="InterPro" id="IPR007061">
    <property type="entry name" value="MST-like"/>
</dbReference>
<dbReference type="Pfam" id="PF04978">
    <property type="entry name" value="MST"/>
    <property type="match status" value="1"/>
</dbReference>
<dbReference type="AlphaFoldDB" id="A0A6J4MVE5"/>
<organism evidence="1">
    <name type="scientific">uncultured Nocardioidaceae bacterium</name>
    <dbReference type="NCBI Taxonomy" id="253824"/>
    <lineage>
        <taxon>Bacteria</taxon>
        <taxon>Bacillati</taxon>
        <taxon>Actinomycetota</taxon>
        <taxon>Actinomycetes</taxon>
        <taxon>Propionibacteriales</taxon>
        <taxon>Nocardioidaceae</taxon>
        <taxon>environmental samples</taxon>
    </lineage>
</organism>
<dbReference type="Gene3D" id="1.20.120.450">
    <property type="entry name" value="dinb family like domain"/>
    <property type="match status" value="1"/>
</dbReference>
<reference evidence="1" key="1">
    <citation type="submission" date="2020-02" db="EMBL/GenBank/DDBJ databases">
        <authorList>
            <person name="Meier V. D."/>
        </authorList>
    </citation>
    <scope>NUCLEOTIDE SEQUENCE</scope>
    <source>
        <strain evidence="1">AVDCRST_MAG21</strain>
    </source>
</reference>
<accession>A0A6J4MVE5</accession>
<sequence length="150" mass="17035">MLDGWLAYHRRTLLWKCEGLSDDQLRSTPIPPSALSLIGLVRHMSEVERGWFAGFFGTDSAPIYCTDDDPDADFEGFGSADVAADLSTFRAEVTTYREAAKQFDLDQEWTSPRGRRYGLRWIYTHMIEEYARHNGHADLLREVIDGATGD</sequence>